<gene>
    <name evidence="6" type="primary">rdgC_1</name>
    <name evidence="6" type="ORF">NCTC10975_01541</name>
</gene>
<dbReference type="Proteomes" id="UP000251485">
    <property type="component" value="Unassembled WGS sequence"/>
</dbReference>
<sequence>MSRPSLKNVIVYKAQLPSAEAMSDHLSKIPFTEVLESHFCSYGYIPNPVTNELVTPITDGYLLTFRFDQKILPNAVIKKEVNERISKLKENGIEFIEPDIKNTVTAEFLRKAFVKTITTLVLYHPSKEYLLVASSNKNIANSAISTLIKACGSVKTETIHIDDVSQGLTTRLLNTLNNEEETDCFGKNFYLGQFYLLERKIDNKKEIVKYDADFNSIRDVLFDSLNNQFKINLIQLYTDDIQFKLTSDFHFKGIKPVNKIEFDDKDRVYRYRHECSLIMFYMTITIDFLIDLLKYKEK</sequence>
<dbReference type="EMBL" id="UAUE01000009">
    <property type="protein sequence ID" value="SPY95613.1"/>
    <property type="molecule type" value="Genomic_DNA"/>
</dbReference>
<organism evidence="6 7">
    <name type="scientific">Proteus mirabilis</name>
    <dbReference type="NCBI Taxonomy" id="584"/>
    <lineage>
        <taxon>Bacteria</taxon>
        <taxon>Pseudomonadati</taxon>
        <taxon>Pseudomonadota</taxon>
        <taxon>Gammaproteobacteria</taxon>
        <taxon>Enterobacterales</taxon>
        <taxon>Morganellaceae</taxon>
        <taxon>Proteus</taxon>
    </lineage>
</organism>
<proteinExistence type="inferred from homology"/>
<dbReference type="GO" id="GO:0043590">
    <property type="term" value="C:bacterial nucleoid"/>
    <property type="evidence" value="ECO:0007669"/>
    <property type="project" value="TreeGrafter"/>
</dbReference>
<accession>A0A2X2BL72</accession>
<comment type="subcellular location">
    <subcellularLocation>
        <location evidence="1">Cytoplasm</location>
        <location evidence="1">Nucleoid</location>
    </subcellularLocation>
</comment>
<evidence type="ECO:0000256" key="3">
    <source>
        <dbReference type="ARBA" id="ARBA00022296"/>
    </source>
</evidence>
<evidence type="ECO:0000256" key="4">
    <source>
        <dbReference type="ARBA" id="ARBA00022490"/>
    </source>
</evidence>
<keyword evidence="5" id="KW-0233">DNA recombination</keyword>
<protein>
    <recommendedName>
        <fullName evidence="3">Recombination-associated protein RdgC</fullName>
    </recommendedName>
</protein>
<dbReference type="PANTHER" id="PTHR38103:SF1">
    <property type="entry name" value="RECOMBINATION-ASSOCIATED PROTEIN RDGC"/>
    <property type="match status" value="1"/>
</dbReference>
<evidence type="ECO:0000256" key="2">
    <source>
        <dbReference type="ARBA" id="ARBA00008657"/>
    </source>
</evidence>
<dbReference type="GO" id="GO:0003690">
    <property type="term" value="F:double-stranded DNA binding"/>
    <property type="evidence" value="ECO:0007669"/>
    <property type="project" value="TreeGrafter"/>
</dbReference>
<dbReference type="GO" id="GO:0006310">
    <property type="term" value="P:DNA recombination"/>
    <property type="evidence" value="ECO:0007669"/>
    <property type="project" value="UniProtKB-KW"/>
</dbReference>
<evidence type="ECO:0000313" key="6">
    <source>
        <dbReference type="EMBL" id="SPY95613.1"/>
    </source>
</evidence>
<comment type="similarity">
    <text evidence="2">Belongs to the RdgC family.</text>
</comment>
<evidence type="ECO:0000313" key="7">
    <source>
        <dbReference type="Proteomes" id="UP000251485"/>
    </source>
</evidence>
<dbReference type="InterPro" id="IPR007476">
    <property type="entry name" value="RdgC"/>
</dbReference>
<dbReference type="GO" id="GO:0000018">
    <property type="term" value="P:regulation of DNA recombination"/>
    <property type="evidence" value="ECO:0007669"/>
    <property type="project" value="TreeGrafter"/>
</dbReference>
<keyword evidence="4" id="KW-0963">Cytoplasm</keyword>
<evidence type="ECO:0000256" key="1">
    <source>
        <dbReference type="ARBA" id="ARBA00004453"/>
    </source>
</evidence>
<dbReference type="AlphaFoldDB" id="A0A2X2BL72"/>
<dbReference type="Pfam" id="PF04381">
    <property type="entry name" value="RdgC"/>
    <property type="match status" value="1"/>
</dbReference>
<dbReference type="RefSeq" id="WP_126656788.1">
    <property type="nucleotide sequence ID" value="NZ_CAXOJX010000017.1"/>
</dbReference>
<reference evidence="6 7" key="1">
    <citation type="submission" date="2018-06" db="EMBL/GenBank/DDBJ databases">
        <authorList>
            <consortium name="Pathogen Informatics"/>
            <person name="Doyle S."/>
        </authorList>
    </citation>
    <scope>NUCLEOTIDE SEQUENCE [LARGE SCALE GENOMIC DNA]</scope>
    <source>
        <strain evidence="6 7">NCTC10975</strain>
    </source>
</reference>
<dbReference type="PANTHER" id="PTHR38103">
    <property type="entry name" value="RECOMBINATION-ASSOCIATED PROTEIN RDGC"/>
    <property type="match status" value="1"/>
</dbReference>
<evidence type="ECO:0000256" key="5">
    <source>
        <dbReference type="ARBA" id="ARBA00023172"/>
    </source>
</evidence>
<name>A0A2X2BL72_PROMI</name>